<proteinExistence type="predicted"/>
<feature type="domain" description="DUF362" evidence="1">
    <location>
        <begin position="56"/>
        <end position="205"/>
    </location>
</feature>
<dbReference type="AlphaFoldDB" id="X1VDL3"/>
<sequence>DVHPFVKNNPEAVFIHYTDIKSKRDTQNLQDAGYKLAKELIVKTTGGYPNSISTKIIIKPNWTGAGPKDGKPVYEKLGTNTDPNFVVGWVNGMREAGPRKYYVRESGSPHFWEDMGYYSVTEKNGIDLKDLSSMDIWELKKGRDLNFVEIPGGVVFREAAYLAPVNEPDTFLVNIAKFKSHGMGITASIKNLQGLTAYTFKQFCTRYDLVRKKYNKRYYKYFRKDFERHIEALYAKHVKG</sequence>
<protein>
    <recommendedName>
        <fullName evidence="1">DUF362 domain-containing protein</fullName>
    </recommendedName>
</protein>
<feature type="non-terminal residue" evidence="2">
    <location>
        <position position="1"/>
    </location>
</feature>
<evidence type="ECO:0000313" key="2">
    <source>
        <dbReference type="EMBL" id="GAJ04510.1"/>
    </source>
</evidence>
<evidence type="ECO:0000259" key="1">
    <source>
        <dbReference type="Pfam" id="PF04015"/>
    </source>
</evidence>
<organism evidence="2">
    <name type="scientific">marine sediment metagenome</name>
    <dbReference type="NCBI Taxonomy" id="412755"/>
    <lineage>
        <taxon>unclassified sequences</taxon>
        <taxon>metagenomes</taxon>
        <taxon>ecological metagenomes</taxon>
    </lineage>
</organism>
<comment type="caution">
    <text evidence="2">The sequence shown here is derived from an EMBL/GenBank/DDBJ whole genome shotgun (WGS) entry which is preliminary data.</text>
</comment>
<dbReference type="InterPro" id="IPR007160">
    <property type="entry name" value="DUF362"/>
</dbReference>
<name>X1VDL3_9ZZZZ</name>
<dbReference type="Pfam" id="PF04015">
    <property type="entry name" value="DUF362"/>
    <property type="match status" value="1"/>
</dbReference>
<reference evidence="2" key="1">
    <citation type="journal article" date="2014" name="Front. Microbiol.">
        <title>High frequency of phylogenetically diverse reductive dehalogenase-homologous genes in deep subseafloor sedimentary metagenomes.</title>
        <authorList>
            <person name="Kawai M."/>
            <person name="Futagami T."/>
            <person name="Toyoda A."/>
            <person name="Takaki Y."/>
            <person name="Nishi S."/>
            <person name="Hori S."/>
            <person name="Arai W."/>
            <person name="Tsubouchi T."/>
            <person name="Morono Y."/>
            <person name="Uchiyama I."/>
            <person name="Ito T."/>
            <person name="Fujiyama A."/>
            <person name="Inagaki F."/>
            <person name="Takami H."/>
        </authorList>
    </citation>
    <scope>NUCLEOTIDE SEQUENCE</scope>
    <source>
        <strain evidence="2">Expedition CK06-06</strain>
    </source>
</reference>
<dbReference type="EMBL" id="BARW01032948">
    <property type="protein sequence ID" value="GAJ04510.1"/>
    <property type="molecule type" value="Genomic_DNA"/>
</dbReference>
<gene>
    <name evidence="2" type="ORF">S12H4_52013</name>
</gene>
<feature type="non-terminal residue" evidence="2">
    <location>
        <position position="240"/>
    </location>
</feature>
<accession>X1VDL3</accession>